<proteinExistence type="predicted"/>
<evidence type="ECO:0000256" key="1">
    <source>
        <dbReference type="ARBA" id="ARBA00022630"/>
    </source>
</evidence>
<dbReference type="CDD" id="cd04730">
    <property type="entry name" value="NPD_like"/>
    <property type="match status" value="1"/>
</dbReference>
<name>A0ABS5RCJ4_9MYCO</name>
<evidence type="ECO:0000313" key="4">
    <source>
        <dbReference type="EMBL" id="MBS9532008.1"/>
    </source>
</evidence>
<dbReference type="GO" id="GO:0004497">
    <property type="term" value="F:monooxygenase activity"/>
    <property type="evidence" value="ECO:0007669"/>
    <property type="project" value="UniProtKB-KW"/>
</dbReference>
<dbReference type="SUPFAM" id="SSF51412">
    <property type="entry name" value="Inosine monophosphate dehydrogenase (IMPDH)"/>
    <property type="match status" value="1"/>
</dbReference>
<keyword evidence="2" id="KW-0288">FMN</keyword>
<dbReference type="EMBL" id="JAHCLR010000001">
    <property type="protein sequence ID" value="MBS9532008.1"/>
    <property type="molecule type" value="Genomic_DNA"/>
</dbReference>
<protein>
    <submittedName>
        <fullName evidence="4">Nitronate monooxygenase</fullName>
    </submittedName>
</protein>
<keyword evidence="4" id="KW-0503">Monooxygenase</keyword>
<accession>A0ABS5RCJ4</accession>
<dbReference type="InterPro" id="IPR001295">
    <property type="entry name" value="Dihydroorotate_DH_CS"/>
</dbReference>
<dbReference type="PROSITE" id="PS00912">
    <property type="entry name" value="DHODEHASE_2"/>
    <property type="match status" value="1"/>
</dbReference>
<keyword evidence="5" id="KW-1185">Reference proteome</keyword>
<dbReference type="InterPro" id="IPR013785">
    <property type="entry name" value="Aldolase_TIM"/>
</dbReference>
<dbReference type="Gene3D" id="3.20.20.70">
    <property type="entry name" value="Aldolase class I"/>
    <property type="match status" value="1"/>
</dbReference>
<sequence>MNLLESLGLQTPVVQAGMGGGVAGGELAGAVSAAGGLGTVGIAAPDRFAAELQRAVAAAGKRPVAANLLVPFTHRAHIDACITGGAALVVFHDGFPKHWITRLRTAGIPVFCSVGSAAHTRRALAAGASGLVAQGVEAGGHLVADRPLAVVLPEVLDAAGGAPVLAAGGVADATDVRALLSAGAAGAVAGTRFLLTEESGAHPEYKQRVLGAERTLRTMLFGMGWPLAHRVIPNALTDRWCRGSDLGPWPVRGVNRLGAPLSRLMPLGAVDTFVGLQRATVPMYTPALPVAGMDPAMVDRSALYAGETIHRIHRAIIPAAEAVARLTP</sequence>
<reference evidence="4 5" key="1">
    <citation type="submission" date="2021-05" db="EMBL/GenBank/DDBJ databases">
        <title>Mycobacterium acidophilum sp. nov., an extremely acid-tolerant member of the genus Mycobacterium.</title>
        <authorList>
            <person name="Xia J."/>
        </authorList>
    </citation>
    <scope>NUCLEOTIDE SEQUENCE [LARGE SCALE GENOMIC DNA]</scope>
    <source>
        <strain evidence="4 5">M1</strain>
    </source>
</reference>
<gene>
    <name evidence="4" type="ORF">KIH27_00215</name>
</gene>
<dbReference type="PANTHER" id="PTHR32332">
    <property type="entry name" value="2-NITROPROPANE DIOXYGENASE"/>
    <property type="match status" value="1"/>
</dbReference>
<evidence type="ECO:0000256" key="2">
    <source>
        <dbReference type="ARBA" id="ARBA00022643"/>
    </source>
</evidence>
<evidence type="ECO:0000313" key="5">
    <source>
        <dbReference type="Proteomes" id="UP001519535"/>
    </source>
</evidence>
<evidence type="ECO:0000256" key="3">
    <source>
        <dbReference type="ARBA" id="ARBA00023002"/>
    </source>
</evidence>
<organism evidence="4 5">
    <name type="scientific">Mycolicibacter acidiphilus</name>
    <dbReference type="NCBI Taxonomy" id="2835306"/>
    <lineage>
        <taxon>Bacteria</taxon>
        <taxon>Bacillati</taxon>
        <taxon>Actinomycetota</taxon>
        <taxon>Actinomycetes</taxon>
        <taxon>Mycobacteriales</taxon>
        <taxon>Mycobacteriaceae</taxon>
        <taxon>Mycolicibacter</taxon>
    </lineage>
</organism>
<dbReference type="Pfam" id="PF03060">
    <property type="entry name" value="NMO"/>
    <property type="match status" value="1"/>
</dbReference>
<comment type="caution">
    <text evidence="4">The sequence shown here is derived from an EMBL/GenBank/DDBJ whole genome shotgun (WGS) entry which is preliminary data.</text>
</comment>
<dbReference type="Proteomes" id="UP001519535">
    <property type="component" value="Unassembled WGS sequence"/>
</dbReference>
<keyword evidence="3" id="KW-0560">Oxidoreductase</keyword>
<keyword evidence="1" id="KW-0285">Flavoprotein</keyword>
<dbReference type="RefSeq" id="WP_214090899.1">
    <property type="nucleotide sequence ID" value="NZ_JAHCLR010000001.1"/>
</dbReference>
<dbReference type="InterPro" id="IPR004136">
    <property type="entry name" value="NMO"/>
</dbReference>